<keyword evidence="10 15" id="KW-0274">FAD</keyword>
<dbReference type="SUPFAM" id="SSF52374">
    <property type="entry name" value="Nucleotidylyl transferase"/>
    <property type="match status" value="1"/>
</dbReference>
<dbReference type="InterPro" id="IPR002606">
    <property type="entry name" value="Riboflavin_kinase_bac"/>
</dbReference>
<comment type="catalytic activity">
    <reaction evidence="13 15">
        <text>riboflavin + ATP = FMN + ADP + H(+)</text>
        <dbReference type="Rhea" id="RHEA:14357"/>
        <dbReference type="ChEBI" id="CHEBI:15378"/>
        <dbReference type="ChEBI" id="CHEBI:30616"/>
        <dbReference type="ChEBI" id="CHEBI:57986"/>
        <dbReference type="ChEBI" id="CHEBI:58210"/>
        <dbReference type="ChEBI" id="CHEBI:456216"/>
        <dbReference type="EC" id="2.7.1.26"/>
    </reaction>
</comment>
<dbReference type="SUPFAM" id="SSF82114">
    <property type="entry name" value="Riboflavin kinase-like"/>
    <property type="match status" value="1"/>
</dbReference>
<evidence type="ECO:0000256" key="14">
    <source>
        <dbReference type="ARBA" id="ARBA00049494"/>
    </source>
</evidence>
<evidence type="ECO:0000256" key="10">
    <source>
        <dbReference type="ARBA" id="ARBA00022827"/>
    </source>
</evidence>
<dbReference type="SMART" id="SM00904">
    <property type="entry name" value="Flavokinase"/>
    <property type="match status" value="1"/>
</dbReference>
<evidence type="ECO:0000256" key="7">
    <source>
        <dbReference type="ARBA" id="ARBA00022695"/>
    </source>
</evidence>
<keyword evidence="11 15" id="KW-0067">ATP-binding</keyword>
<keyword evidence="6 15" id="KW-0808">Transferase</keyword>
<dbReference type="EMBL" id="SRYR01000001">
    <property type="protein sequence ID" value="TGY43986.1"/>
    <property type="molecule type" value="Genomic_DNA"/>
</dbReference>
<dbReference type="CDD" id="cd02064">
    <property type="entry name" value="FAD_synthetase_N"/>
    <property type="match status" value="1"/>
</dbReference>
<dbReference type="NCBIfam" id="NF004162">
    <property type="entry name" value="PRK05627.1-5"/>
    <property type="match status" value="1"/>
</dbReference>
<evidence type="ECO:0000256" key="6">
    <source>
        <dbReference type="ARBA" id="ARBA00022679"/>
    </source>
</evidence>
<evidence type="ECO:0000256" key="11">
    <source>
        <dbReference type="ARBA" id="ARBA00022840"/>
    </source>
</evidence>
<gene>
    <name evidence="17" type="ORF">E5347_03985</name>
</gene>
<keyword evidence="9 15" id="KW-0418">Kinase</keyword>
<dbReference type="RefSeq" id="WP_136004900.1">
    <property type="nucleotide sequence ID" value="NZ_SRYR01000001.1"/>
</dbReference>
<dbReference type="PANTHER" id="PTHR22749">
    <property type="entry name" value="RIBOFLAVIN KINASE/FMN ADENYLYLTRANSFERASE"/>
    <property type="match status" value="1"/>
</dbReference>
<keyword evidence="12" id="KW-0511">Multifunctional enzyme</keyword>
<organism evidence="17 18">
    <name type="scientific">Clostridium sartagoforme</name>
    <dbReference type="NCBI Taxonomy" id="84031"/>
    <lineage>
        <taxon>Bacteria</taxon>
        <taxon>Bacillati</taxon>
        <taxon>Bacillota</taxon>
        <taxon>Clostridia</taxon>
        <taxon>Eubacteriales</taxon>
        <taxon>Clostridiaceae</taxon>
        <taxon>Clostridium</taxon>
    </lineage>
</organism>
<dbReference type="InterPro" id="IPR023465">
    <property type="entry name" value="Riboflavin_kinase_dom_sf"/>
</dbReference>
<accession>A0A4S2DNP1</accession>
<dbReference type="UniPathway" id="UPA00276">
    <property type="reaction ID" value="UER00406"/>
</dbReference>
<dbReference type="EC" id="2.7.1.26" evidence="15"/>
<evidence type="ECO:0000256" key="1">
    <source>
        <dbReference type="ARBA" id="ARBA00002121"/>
    </source>
</evidence>
<keyword evidence="8 15" id="KW-0547">Nucleotide-binding</keyword>
<evidence type="ECO:0000313" key="17">
    <source>
        <dbReference type="EMBL" id="TGY43986.1"/>
    </source>
</evidence>
<evidence type="ECO:0000256" key="15">
    <source>
        <dbReference type="PIRNR" id="PIRNR004491"/>
    </source>
</evidence>
<dbReference type="PIRSF" id="PIRSF004491">
    <property type="entry name" value="FAD_Synth"/>
    <property type="match status" value="1"/>
</dbReference>
<comment type="catalytic activity">
    <reaction evidence="14 15">
        <text>FMN + ATP + H(+) = FAD + diphosphate</text>
        <dbReference type="Rhea" id="RHEA:17237"/>
        <dbReference type="ChEBI" id="CHEBI:15378"/>
        <dbReference type="ChEBI" id="CHEBI:30616"/>
        <dbReference type="ChEBI" id="CHEBI:33019"/>
        <dbReference type="ChEBI" id="CHEBI:57692"/>
        <dbReference type="ChEBI" id="CHEBI:58210"/>
        <dbReference type="EC" id="2.7.7.2"/>
    </reaction>
</comment>
<evidence type="ECO:0000256" key="9">
    <source>
        <dbReference type="ARBA" id="ARBA00022777"/>
    </source>
</evidence>
<dbReference type="GO" id="GO:0006747">
    <property type="term" value="P:FAD biosynthetic process"/>
    <property type="evidence" value="ECO:0007669"/>
    <property type="project" value="UniProtKB-UniRule"/>
</dbReference>
<feature type="domain" description="Riboflavin kinase" evidence="16">
    <location>
        <begin position="181"/>
        <end position="303"/>
    </location>
</feature>
<keyword evidence="4 15" id="KW-0285">Flavoprotein</keyword>
<dbReference type="Proteomes" id="UP000306888">
    <property type="component" value="Unassembled WGS sequence"/>
</dbReference>
<evidence type="ECO:0000256" key="3">
    <source>
        <dbReference type="ARBA" id="ARBA00005201"/>
    </source>
</evidence>
<dbReference type="GO" id="GO:0009231">
    <property type="term" value="P:riboflavin biosynthetic process"/>
    <property type="evidence" value="ECO:0007669"/>
    <property type="project" value="InterPro"/>
</dbReference>
<proteinExistence type="inferred from homology"/>
<dbReference type="Pfam" id="PF06574">
    <property type="entry name" value="FAD_syn"/>
    <property type="match status" value="1"/>
</dbReference>
<dbReference type="EC" id="2.7.7.2" evidence="15"/>
<dbReference type="InterPro" id="IPR015865">
    <property type="entry name" value="Riboflavin_kinase_bac/euk"/>
</dbReference>
<dbReference type="InterPro" id="IPR015864">
    <property type="entry name" value="FAD_synthase"/>
</dbReference>
<reference evidence="17 18" key="1">
    <citation type="submission" date="2019-04" db="EMBL/GenBank/DDBJ databases">
        <title>Microbes associate with the intestines of laboratory mice.</title>
        <authorList>
            <person name="Navarre W."/>
            <person name="Wong E."/>
            <person name="Huang K."/>
            <person name="Tropini C."/>
            <person name="Ng K."/>
            <person name="Yu B."/>
        </authorList>
    </citation>
    <scope>NUCLEOTIDE SEQUENCE [LARGE SCALE GENOMIC DNA]</scope>
    <source>
        <strain evidence="17 18">NM50_B9-20</strain>
    </source>
</reference>
<evidence type="ECO:0000256" key="12">
    <source>
        <dbReference type="ARBA" id="ARBA00023268"/>
    </source>
</evidence>
<dbReference type="Pfam" id="PF01687">
    <property type="entry name" value="Flavokinase"/>
    <property type="match status" value="1"/>
</dbReference>
<evidence type="ECO:0000256" key="5">
    <source>
        <dbReference type="ARBA" id="ARBA00022643"/>
    </source>
</evidence>
<dbReference type="AlphaFoldDB" id="A0A4S2DNP1"/>
<keyword evidence="18" id="KW-1185">Reference proteome</keyword>
<dbReference type="Gene3D" id="2.40.30.30">
    <property type="entry name" value="Riboflavin kinase-like"/>
    <property type="match status" value="1"/>
</dbReference>
<keyword evidence="5 15" id="KW-0288">FMN</keyword>
<evidence type="ECO:0000313" key="18">
    <source>
        <dbReference type="Proteomes" id="UP000306888"/>
    </source>
</evidence>
<name>A0A4S2DNP1_9CLOT</name>
<evidence type="ECO:0000259" key="16">
    <source>
        <dbReference type="SMART" id="SM00904"/>
    </source>
</evidence>
<evidence type="ECO:0000256" key="8">
    <source>
        <dbReference type="ARBA" id="ARBA00022741"/>
    </source>
</evidence>
<comment type="function">
    <text evidence="1">Catalyzes the phosphorylation of riboflavin to FMN followed by the adenylation of FMN to FAD.</text>
</comment>
<comment type="pathway">
    <text evidence="3 15">Cofactor biosynthesis; FMN biosynthesis; FMN from riboflavin (ATP route): step 1/1.</text>
</comment>
<dbReference type="OrthoDB" id="9803667at2"/>
<sequence length="307" mass="35353">MLVIDDNIIENKENKNYVALGSFDGLHYGHLSLVRKTVQVAKEENGKSMVFTYKNHPKTLVSPEKAPKLIMDLDTKLQYLEEENVDIVVLRTFTKEFMSITAEDFIKLLCEDYNVKGIVVGFNFRFGHKNLGDVELLKKLQDKYGYKLYIIDQYNYESEAISSTRIRKVLLEGNVSKAIEMLSKPYLIKGKVIHGKQLGRTIGVPTANLEFSDKMVIPKKGVYYTNVIYGDEKFKGLTSVGNNPTVNGTELTIETFILNFDKMIYGEEIKVYFIERIRDEVKFDSLDEMVDQIKKDEEIIKNRDIII</sequence>
<dbReference type="GO" id="GO:0009398">
    <property type="term" value="P:FMN biosynthetic process"/>
    <property type="evidence" value="ECO:0007669"/>
    <property type="project" value="UniProtKB-UniRule"/>
</dbReference>
<dbReference type="GO" id="GO:0003919">
    <property type="term" value="F:FMN adenylyltransferase activity"/>
    <property type="evidence" value="ECO:0007669"/>
    <property type="project" value="UniProtKB-UniRule"/>
</dbReference>
<dbReference type="NCBIfam" id="TIGR00083">
    <property type="entry name" value="ribF"/>
    <property type="match status" value="1"/>
</dbReference>
<dbReference type="FunFam" id="2.40.30.30:FF:000003">
    <property type="entry name" value="Riboflavin biosynthesis protein"/>
    <property type="match status" value="1"/>
</dbReference>
<dbReference type="InterPro" id="IPR014729">
    <property type="entry name" value="Rossmann-like_a/b/a_fold"/>
</dbReference>
<dbReference type="PANTHER" id="PTHR22749:SF6">
    <property type="entry name" value="RIBOFLAVIN KINASE"/>
    <property type="match status" value="1"/>
</dbReference>
<dbReference type="InterPro" id="IPR023468">
    <property type="entry name" value="Riboflavin_kinase"/>
</dbReference>
<evidence type="ECO:0000256" key="2">
    <source>
        <dbReference type="ARBA" id="ARBA00004726"/>
    </source>
</evidence>
<evidence type="ECO:0000256" key="13">
    <source>
        <dbReference type="ARBA" id="ARBA00047880"/>
    </source>
</evidence>
<comment type="pathway">
    <text evidence="2 15">Cofactor biosynthesis; FAD biosynthesis; FAD from FMN: step 1/1.</text>
</comment>
<dbReference type="Gene3D" id="3.40.50.620">
    <property type="entry name" value="HUPs"/>
    <property type="match status" value="1"/>
</dbReference>
<comment type="caution">
    <text evidence="17">The sequence shown here is derived from an EMBL/GenBank/DDBJ whole genome shotgun (WGS) entry which is preliminary data.</text>
</comment>
<comment type="similarity">
    <text evidence="15">Belongs to the ribF family.</text>
</comment>
<dbReference type="GO" id="GO:0005524">
    <property type="term" value="F:ATP binding"/>
    <property type="evidence" value="ECO:0007669"/>
    <property type="project" value="UniProtKB-UniRule"/>
</dbReference>
<keyword evidence="7 15" id="KW-0548">Nucleotidyltransferase</keyword>
<evidence type="ECO:0000256" key="4">
    <source>
        <dbReference type="ARBA" id="ARBA00022630"/>
    </source>
</evidence>
<dbReference type="UniPathway" id="UPA00277">
    <property type="reaction ID" value="UER00407"/>
</dbReference>
<dbReference type="FunFam" id="3.40.50.620:FF:000021">
    <property type="entry name" value="Riboflavin biosynthesis protein"/>
    <property type="match status" value="1"/>
</dbReference>
<protein>
    <recommendedName>
        <fullName evidence="15">Riboflavin biosynthesis protein</fullName>
    </recommendedName>
    <domain>
        <recommendedName>
            <fullName evidence="15">Riboflavin kinase</fullName>
            <ecNumber evidence="15">2.7.1.26</ecNumber>
        </recommendedName>
        <alternativeName>
            <fullName evidence="15">Flavokinase</fullName>
        </alternativeName>
    </domain>
    <domain>
        <recommendedName>
            <fullName evidence="15">FMN adenylyltransferase</fullName>
            <ecNumber evidence="15">2.7.7.2</ecNumber>
        </recommendedName>
        <alternativeName>
            <fullName evidence="15">FAD pyrophosphorylase</fullName>
        </alternativeName>
        <alternativeName>
            <fullName evidence="15">FAD synthase</fullName>
        </alternativeName>
    </domain>
</protein>
<dbReference type="GO" id="GO:0008531">
    <property type="term" value="F:riboflavin kinase activity"/>
    <property type="evidence" value="ECO:0007669"/>
    <property type="project" value="UniProtKB-UniRule"/>
</dbReference>